<comment type="pathway">
    <text evidence="2">Pyrimidine metabolism; UMP biosynthesis via de novo pathway; UMP from orotate: step 1/2.</text>
</comment>
<dbReference type="HOGENOM" id="CLU_074878_0_1_1"/>
<dbReference type="PANTHER" id="PTHR46683:SF1">
    <property type="entry name" value="OROTATE PHOSPHORIBOSYLTRANSFERASE 1-RELATED"/>
    <property type="match status" value="1"/>
</dbReference>
<evidence type="ECO:0000256" key="4">
    <source>
        <dbReference type="ARBA" id="ARBA00011738"/>
    </source>
</evidence>
<evidence type="ECO:0000259" key="9">
    <source>
        <dbReference type="Pfam" id="PF00156"/>
    </source>
</evidence>
<dbReference type="FunCoup" id="A0A0D0AJH0">
    <property type="interactions" value="323"/>
</dbReference>
<dbReference type="Proteomes" id="UP000054485">
    <property type="component" value="Unassembled WGS sequence"/>
</dbReference>
<proteinExistence type="inferred from homology"/>
<dbReference type="STRING" id="930992.A0A0D0AJH0"/>
<dbReference type="Gene3D" id="3.40.50.2020">
    <property type="match status" value="1"/>
</dbReference>
<keyword evidence="8" id="KW-0665">Pyrimidine biosynthesis</keyword>
<dbReference type="InParanoid" id="A0A0D0AJH0"/>
<dbReference type="Pfam" id="PF00156">
    <property type="entry name" value="Pribosyltran"/>
    <property type="match status" value="1"/>
</dbReference>
<dbReference type="InterPro" id="IPR000836">
    <property type="entry name" value="PRTase_dom"/>
</dbReference>
<reference evidence="10 11" key="1">
    <citation type="submission" date="2014-04" db="EMBL/GenBank/DDBJ databases">
        <authorList>
            <consortium name="DOE Joint Genome Institute"/>
            <person name="Kuo A."/>
            <person name="Ruytinx J."/>
            <person name="Rineau F."/>
            <person name="Colpaert J."/>
            <person name="Kohler A."/>
            <person name="Nagy L.G."/>
            <person name="Floudas D."/>
            <person name="Copeland A."/>
            <person name="Barry K.W."/>
            <person name="Cichocki N."/>
            <person name="Veneault-Fourrey C."/>
            <person name="LaButti K."/>
            <person name="Lindquist E.A."/>
            <person name="Lipzen A."/>
            <person name="Lundell T."/>
            <person name="Morin E."/>
            <person name="Murat C."/>
            <person name="Sun H."/>
            <person name="Tunlid A."/>
            <person name="Henrissat B."/>
            <person name="Grigoriev I.V."/>
            <person name="Hibbett D.S."/>
            <person name="Martin F."/>
            <person name="Nordberg H.P."/>
            <person name="Cantor M.N."/>
            <person name="Hua S.X."/>
        </authorList>
    </citation>
    <scope>NUCLEOTIDE SEQUENCE [LARGE SCALE GENOMIC DNA]</scope>
    <source>
        <strain evidence="10 11">UH-Slu-Lm8-n1</strain>
    </source>
</reference>
<evidence type="ECO:0000256" key="8">
    <source>
        <dbReference type="ARBA" id="ARBA00022975"/>
    </source>
</evidence>
<dbReference type="PANTHER" id="PTHR46683">
    <property type="entry name" value="OROTATE PHOSPHORIBOSYLTRANSFERASE 1-RELATED"/>
    <property type="match status" value="1"/>
</dbReference>
<dbReference type="GO" id="GO:0004588">
    <property type="term" value="F:orotate phosphoribosyltransferase activity"/>
    <property type="evidence" value="ECO:0007669"/>
    <property type="project" value="UniProtKB-EC"/>
</dbReference>
<comment type="similarity">
    <text evidence="3">Belongs to the purine/pyrimidine phosphoribosyltransferase family. PyrE subfamily.</text>
</comment>
<feature type="domain" description="Phosphoribosyltransferase" evidence="9">
    <location>
        <begin position="77"/>
        <end position="186"/>
    </location>
</feature>
<keyword evidence="6" id="KW-0328">Glycosyltransferase</keyword>
<dbReference type="GO" id="GO:0044205">
    <property type="term" value="P:'de novo' UMP biosynthetic process"/>
    <property type="evidence" value="ECO:0007669"/>
    <property type="project" value="UniProtKB-UniPathway"/>
</dbReference>
<comment type="function">
    <text evidence="1">Catalyzes the transfer of a ribosyl phosphate group from 5-phosphoribose 1-diphosphate to orotate, leading to the formation of orotidine monophosphate (OMP).</text>
</comment>
<accession>A0A0D0AJH0</accession>
<evidence type="ECO:0000313" key="10">
    <source>
        <dbReference type="EMBL" id="KIK41976.1"/>
    </source>
</evidence>
<organism evidence="10 11">
    <name type="scientific">Suillus luteus UH-Slu-Lm8-n1</name>
    <dbReference type="NCBI Taxonomy" id="930992"/>
    <lineage>
        <taxon>Eukaryota</taxon>
        <taxon>Fungi</taxon>
        <taxon>Dikarya</taxon>
        <taxon>Basidiomycota</taxon>
        <taxon>Agaricomycotina</taxon>
        <taxon>Agaricomycetes</taxon>
        <taxon>Agaricomycetidae</taxon>
        <taxon>Boletales</taxon>
        <taxon>Suillineae</taxon>
        <taxon>Suillaceae</taxon>
        <taxon>Suillus</taxon>
    </lineage>
</organism>
<dbReference type="InterPro" id="IPR004467">
    <property type="entry name" value="Or_phspho_trans_dom"/>
</dbReference>
<gene>
    <name evidence="10" type="ORF">CY34DRAFT_805411</name>
</gene>
<evidence type="ECO:0000313" key="11">
    <source>
        <dbReference type="Proteomes" id="UP000054485"/>
    </source>
</evidence>
<dbReference type="NCBIfam" id="TIGR00336">
    <property type="entry name" value="pyrE"/>
    <property type="match status" value="1"/>
</dbReference>
<keyword evidence="11" id="KW-1185">Reference proteome</keyword>
<evidence type="ECO:0000256" key="6">
    <source>
        <dbReference type="ARBA" id="ARBA00022676"/>
    </source>
</evidence>
<protein>
    <recommendedName>
        <fullName evidence="5">orotate phosphoribosyltransferase</fullName>
        <ecNumber evidence="5">2.4.2.10</ecNumber>
    </recommendedName>
</protein>
<dbReference type="EMBL" id="KN835251">
    <property type="protein sequence ID" value="KIK41976.1"/>
    <property type="molecule type" value="Genomic_DNA"/>
</dbReference>
<dbReference type="GO" id="GO:0046132">
    <property type="term" value="P:pyrimidine ribonucleoside biosynthetic process"/>
    <property type="evidence" value="ECO:0007669"/>
    <property type="project" value="TreeGrafter"/>
</dbReference>
<dbReference type="OrthoDB" id="5553476at2759"/>
<keyword evidence="7" id="KW-0808">Transferase</keyword>
<dbReference type="HAMAP" id="MF_01208">
    <property type="entry name" value="PyrE"/>
    <property type="match status" value="1"/>
</dbReference>
<dbReference type="GO" id="GO:0005737">
    <property type="term" value="C:cytoplasm"/>
    <property type="evidence" value="ECO:0007669"/>
    <property type="project" value="TreeGrafter"/>
</dbReference>
<evidence type="ECO:0000256" key="3">
    <source>
        <dbReference type="ARBA" id="ARBA00006340"/>
    </source>
</evidence>
<dbReference type="EC" id="2.4.2.10" evidence="5"/>
<sequence>MSTLESYKTQLLEQAAQVGALKFGNFTLKSGRKSPYFFNAGLMSDGTILHTVAQAYAATLCAAASDDDPTVNPFSDFDILFGPAYKGISLAACTALVLSSMHGRDVKFAYDRKEAKDHGEGGNVVGWPSGRNEKWRVVIVDDVMTTGLAASSAIKLVARQGGEVVGVVQLLDREEFSEIDDQGCKVSSVMKLENLLGGKGKVRSVLKMRDLVQWLEEKEAQGETTEEEKRSLQAMRVYRDTYGVSSP</sequence>
<evidence type="ECO:0000256" key="5">
    <source>
        <dbReference type="ARBA" id="ARBA00011971"/>
    </source>
</evidence>
<dbReference type="InterPro" id="IPR029057">
    <property type="entry name" value="PRTase-like"/>
</dbReference>
<evidence type="ECO:0000256" key="1">
    <source>
        <dbReference type="ARBA" id="ARBA00003769"/>
    </source>
</evidence>
<dbReference type="SUPFAM" id="SSF53271">
    <property type="entry name" value="PRTase-like"/>
    <property type="match status" value="1"/>
</dbReference>
<comment type="subunit">
    <text evidence="4">Homodimer.</text>
</comment>
<dbReference type="InterPro" id="IPR023031">
    <property type="entry name" value="OPRT"/>
</dbReference>
<dbReference type="GO" id="GO:0006207">
    <property type="term" value="P:'de novo' pyrimidine nucleobase biosynthetic process"/>
    <property type="evidence" value="ECO:0007669"/>
    <property type="project" value="TreeGrafter"/>
</dbReference>
<dbReference type="CDD" id="cd06223">
    <property type="entry name" value="PRTases_typeI"/>
    <property type="match status" value="1"/>
</dbReference>
<evidence type="ECO:0000256" key="7">
    <source>
        <dbReference type="ARBA" id="ARBA00022679"/>
    </source>
</evidence>
<dbReference type="AlphaFoldDB" id="A0A0D0AJH0"/>
<evidence type="ECO:0000256" key="2">
    <source>
        <dbReference type="ARBA" id="ARBA00004889"/>
    </source>
</evidence>
<name>A0A0D0AJH0_9AGAM</name>
<dbReference type="UniPathway" id="UPA00070">
    <property type="reaction ID" value="UER00119"/>
</dbReference>
<reference evidence="11" key="2">
    <citation type="submission" date="2015-01" db="EMBL/GenBank/DDBJ databases">
        <title>Evolutionary Origins and Diversification of the Mycorrhizal Mutualists.</title>
        <authorList>
            <consortium name="DOE Joint Genome Institute"/>
            <consortium name="Mycorrhizal Genomics Consortium"/>
            <person name="Kohler A."/>
            <person name="Kuo A."/>
            <person name="Nagy L.G."/>
            <person name="Floudas D."/>
            <person name="Copeland A."/>
            <person name="Barry K.W."/>
            <person name="Cichocki N."/>
            <person name="Veneault-Fourrey C."/>
            <person name="LaButti K."/>
            <person name="Lindquist E.A."/>
            <person name="Lipzen A."/>
            <person name="Lundell T."/>
            <person name="Morin E."/>
            <person name="Murat C."/>
            <person name="Riley R."/>
            <person name="Ohm R."/>
            <person name="Sun H."/>
            <person name="Tunlid A."/>
            <person name="Henrissat B."/>
            <person name="Grigoriev I.V."/>
            <person name="Hibbett D.S."/>
            <person name="Martin F."/>
        </authorList>
    </citation>
    <scope>NUCLEOTIDE SEQUENCE [LARGE SCALE GENOMIC DNA]</scope>
    <source>
        <strain evidence="11">UH-Slu-Lm8-n1</strain>
    </source>
</reference>